<gene>
    <name evidence="10" type="ORF">g.4355</name>
</gene>
<evidence type="ECO:0000256" key="3">
    <source>
        <dbReference type="ARBA" id="ARBA00022448"/>
    </source>
</evidence>
<evidence type="ECO:0000256" key="2">
    <source>
        <dbReference type="ARBA" id="ARBA00006175"/>
    </source>
</evidence>
<dbReference type="InterPro" id="IPR022357">
    <property type="entry name" value="MIP_CS"/>
</dbReference>
<dbReference type="InterPro" id="IPR034294">
    <property type="entry name" value="Aquaporin_transptr"/>
</dbReference>
<sequence length="287" mass="29546">MAAIKDRVGLTELSDKSSNLGKALAAECLGTFCLNFFGCLSVMNLGVQSEPINMVLIAFTFGLTVMAIVQAIGHVSGGHINPAVTFGFLAAGRISIIRAILYVVAQCVGAVAGSATVKALTPEQYHGGLGNTGLQTDLTASQGLGVEFFLGFILVLVVFGICDPNKTDTKAPAALVIGLTVVLGHLAAIDYTGSSMNPARSFGSAAVASGWDNHWIYWAGPGAGGVAAGLLYTYMFSAPPAADYSPVHVEEKELGASTGSIPGAGKLIDIIKTQLKRLDGKSEDGLP</sequence>
<evidence type="ECO:0008006" key="11">
    <source>
        <dbReference type="Google" id="ProtNLM"/>
    </source>
</evidence>
<feature type="transmembrane region" description="Helical" evidence="9">
    <location>
        <begin position="96"/>
        <end position="120"/>
    </location>
</feature>
<evidence type="ECO:0000313" key="10">
    <source>
        <dbReference type="EMBL" id="JAS12201.1"/>
    </source>
</evidence>
<keyword evidence="5 8" id="KW-0812">Transmembrane</keyword>
<dbReference type="GO" id="GO:0005886">
    <property type="term" value="C:plasma membrane"/>
    <property type="evidence" value="ECO:0007669"/>
    <property type="project" value="UniProtKB-SubCell"/>
</dbReference>
<dbReference type="InterPro" id="IPR023271">
    <property type="entry name" value="Aquaporin-like"/>
</dbReference>
<evidence type="ECO:0000256" key="6">
    <source>
        <dbReference type="ARBA" id="ARBA00022989"/>
    </source>
</evidence>
<dbReference type="Gene3D" id="1.20.1080.10">
    <property type="entry name" value="Glycerol uptake facilitator protein"/>
    <property type="match status" value="1"/>
</dbReference>
<protein>
    <recommendedName>
        <fullName evidence="11">Aquaporin</fullName>
    </recommendedName>
</protein>
<dbReference type="FunFam" id="1.20.1080.10:FF:000023">
    <property type="entry name" value="Prip, isoform A"/>
    <property type="match status" value="1"/>
</dbReference>
<name>A0A1B6CFL2_9HEMI</name>
<dbReference type="PRINTS" id="PR00783">
    <property type="entry name" value="MINTRINSICP"/>
</dbReference>
<proteinExistence type="inferred from homology"/>
<feature type="transmembrane region" description="Helical" evidence="9">
    <location>
        <begin position="173"/>
        <end position="194"/>
    </location>
</feature>
<feature type="transmembrane region" description="Helical" evidence="9">
    <location>
        <begin position="214"/>
        <end position="235"/>
    </location>
</feature>
<reference evidence="10" key="1">
    <citation type="submission" date="2015-12" db="EMBL/GenBank/DDBJ databases">
        <title>De novo transcriptome assembly of four potential Pierce s Disease insect vectors from Arizona vineyards.</title>
        <authorList>
            <person name="Tassone E.E."/>
        </authorList>
    </citation>
    <scope>NUCLEOTIDE SEQUENCE</scope>
</reference>
<dbReference type="InterPro" id="IPR000425">
    <property type="entry name" value="MIP"/>
</dbReference>
<keyword evidence="4" id="KW-1003">Cell membrane</keyword>
<evidence type="ECO:0000256" key="7">
    <source>
        <dbReference type="ARBA" id="ARBA00023136"/>
    </source>
</evidence>
<comment type="subcellular location">
    <subcellularLocation>
        <location evidence="1">Cell membrane</location>
        <topology evidence="1">Multi-pass membrane protein</topology>
    </subcellularLocation>
</comment>
<keyword evidence="7 9" id="KW-0472">Membrane</keyword>
<keyword evidence="6 9" id="KW-1133">Transmembrane helix</keyword>
<evidence type="ECO:0000256" key="4">
    <source>
        <dbReference type="ARBA" id="ARBA00022475"/>
    </source>
</evidence>
<dbReference type="AlphaFoldDB" id="A0A1B6CFL2"/>
<feature type="transmembrane region" description="Helical" evidence="9">
    <location>
        <begin position="52"/>
        <end position="75"/>
    </location>
</feature>
<evidence type="ECO:0000256" key="5">
    <source>
        <dbReference type="ARBA" id="ARBA00022692"/>
    </source>
</evidence>
<organism evidence="10">
    <name type="scientific">Clastoptera arizonana</name>
    <name type="common">Arizona spittle bug</name>
    <dbReference type="NCBI Taxonomy" id="38151"/>
    <lineage>
        <taxon>Eukaryota</taxon>
        <taxon>Metazoa</taxon>
        <taxon>Ecdysozoa</taxon>
        <taxon>Arthropoda</taxon>
        <taxon>Hexapoda</taxon>
        <taxon>Insecta</taxon>
        <taxon>Pterygota</taxon>
        <taxon>Neoptera</taxon>
        <taxon>Paraneoptera</taxon>
        <taxon>Hemiptera</taxon>
        <taxon>Auchenorrhyncha</taxon>
        <taxon>Cercopoidea</taxon>
        <taxon>Clastopteridae</taxon>
        <taxon>Clastoptera</taxon>
    </lineage>
</organism>
<dbReference type="NCBIfam" id="TIGR00861">
    <property type="entry name" value="MIP"/>
    <property type="match status" value="1"/>
</dbReference>
<evidence type="ECO:0000256" key="1">
    <source>
        <dbReference type="ARBA" id="ARBA00004651"/>
    </source>
</evidence>
<evidence type="ECO:0000256" key="8">
    <source>
        <dbReference type="RuleBase" id="RU000477"/>
    </source>
</evidence>
<dbReference type="CDD" id="cd00333">
    <property type="entry name" value="MIP"/>
    <property type="match status" value="1"/>
</dbReference>
<dbReference type="GO" id="GO:0015267">
    <property type="term" value="F:channel activity"/>
    <property type="evidence" value="ECO:0007669"/>
    <property type="project" value="InterPro"/>
</dbReference>
<evidence type="ECO:0000256" key="9">
    <source>
        <dbReference type="SAM" id="Phobius"/>
    </source>
</evidence>
<dbReference type="PANTHER" id="PTHR19139:SF199">
    <property type="entry name" value="MIP17260P"/>
    <property type="match status" value="1"/>
</dbReference>
<dbReference type="PROSITE" id="PS00221">
    <property type="entry name" value="MIP"/>
    <property type="match status" value="1"/>
</dbReference>
<dbReference type="Pfam" id="PF00230">
    <property type="entry name" value="MIP"/>
    <property type="match status" value="1"/>
</dbReference>
<dbReference type="EMBL" id="GEDC01025097">
    <property type="protein sequence ID" value="JAS12201.1"/>
    <property type="molecule type" value="Transcribed_RNA"/>
</dbReference>
<comment type="similarity">
    <text evidence="2 8">Belongs to the MIP/aquaporin (TC 1.A.8) family.</text>
</comment>
<feature type="transmembrane region" description="Helical" evidence="9">
    <location>
        <begin position="24"/>
        <end position="46"/>
    </location>
</feature>
<keyword evidence="3 8" id="KW-0813">Transport</keyword>
<dbReference type="PANTHER" id="PTHR19139">
    <property type="entry name" value="AQUAPORIN TRANSPORTER"/>
    <property type="match status" value="1"/>
</dbReference>
<feature type="transmembrane region" description="Helical" evidence="9">
    <location>
        <begin position="140"/>
        <end position="161"/>
    </location>
</feature>
<dbReference type="SUPFAM" id="SSF81338">
    <property type="entry name" value="Aquaporin-like"/>
    <property type="match status" value="1"/>
</dbReference>
<accession>A0A1B6CFL2</accession>